<feature type="signal peptide" evidence="2">
    <location>
        <begin position="1"/>
        <end position="20"/>
    </location>
</feature>
<evidence type="ECO:0000256" key="2">
    <source>
        <dbReference type="SAM" id="SignalP"/>
    </source>
</evidence>
<dbReference type="SMART" id="SM00698">
    <property type="entry name" value="MORN"/>
    <property type="match status" value="5"/>
</dbReference>
<reference evidence="3" key="1">
    <citation type="submission" date="2021-07" db="EMBL/GenBank/DDBJ databases">
        <title>Aureisphaera sp. CAU 1614 isolated from sea sediment.</title>
        <authorList>
            <person name="Kim W."/>
        </authorList>
    </citation>
    <scope>NUCLEOTIDE SEQUENCE</scope>
    <source>
        <strain evidence="3">CAU 1614</strain>
    </source>
</reference>
<keyword evidence="4" id="KW-1185">Reference proteome</keyword>
<dbReference type="GO" id="GO:0005829">
    <property type="term" value="C:cytosol"/>
    <property type="evidence" value="ECO:0007669"/>
    <property type="project" value="TreeGrafter"/>
</dbReference>
<dbReference type="Pfam" id="PF02493">
    <property type="entry name" value="MORN"/>
    <property type="match status" value="6"/>
</dbReference>
<dbReference type="PANTHER" id="PTHR43215">
    <property type="entry name" value="RADIAL SPOKE HEAD 1 HOMOLOG"/>
    <property type="match status" value="1"/>
</dbReference>
<organism evidence="3 4">
    <name type="scientific">Halomarinibacterium sedimenti</name>
    <dbReference type="NCBI Taxonomy" id="2857106"/>
    <lineage>
        <taxon>Bacteria</taxon>
        <taxon>Pseudomonadati</taxon>
        <taxon>Bacteroidota</taxon>
        <taxon>Flavobacteriia</taxon>
        <taxon>Flavobacteriales</taxon>
        <taxon>Flavobacteriaceae</taxon>
        <taxon>Halomarinibacterium</taxon>
    </lineage>
</organism>
<dbReference type="PANTHER" id="PTHR43215:SF14">
    <property type="entry name" value="RADIAL SPOKE HEAD 1 HOMOLOG"/>
    <property type="match status" value="1"/>
</dbReference>
<name>A0A9X1FLU0_9FLAO</name>
<comment type="caution">
    <text evidence="3">The sequence shown here is derived from an EMBL/GenBank/DDBJ whole genome shotgun (WGS) entry which is preliminary data.</text>
</comment>
<evidence type="ECO:0000256" key="1">
    <source>
        <dbReference type="ARBA" id="ARBA00022737"/>
    </source>
</evidence>
<keyword evidence="2" id="KW-0732">Signal</keyword>
<proteinExistence type="predicted"/>
<dbReference type="RefSeq" id="WP_219050553.1">
    <property type="nucleotide sequence ID" value="NZ_JAHWDP010000001.1"/>
</dbReference>
<dbReference type="AlphaFoldDB" id="A0A9X1FLU0"/>
<accession>A0A9X1FLU0</accession>
<sequence length="461" mass="51882">MKLVTLFFSLIFSFNLAVNAQVPTPQGVNNSTSGLTWTKTSEYNYSLKENGRQLTNVVDLKYLSTNTLAVLDKSSRNVYLLEDFKEAVNGSSGKATLLERNVGTNFYLTNPNSFVFYSDDEYISGPFVNIGGSYVYYVAEKNTTYYLPDIRKFSNWGAKTASKLDYSAENVYWCRVAESNSYHVVEKGESMDYTNASTEKRDNDLVVKVNGVDKYILPGYYTMASLVFKPVKMASSGSIPTNNNTSGCVDGDCQNGWGKYEYDNGYYDGFWKNGKKEGYGLYKWDGIGKYIGTWQNDNMNGYGVYLADNNDNIIGEYKNGQLNGLGITVTGDKWDQGIFYDGNISTHYDFYSTGNDSGCTAGDCQNKYGKFEWSNGDTFIGFFKNGKLYMGTYSFASGDKYSGMFNSDNQFHGMGRFFFADDAYYGGEWRNGKYEGRGYYHNSSLEQKIGEWSNGTLVKKM</sequence>
<evidence type="ECO:0008006" key="5">
    <source>
        <dbReference type="Google" id="ProtNLM"/>
    </source>
</evidence>
<feature type="chain" id="PRO_5040762599" description="MORN repeat protein" evidence="2">
    <location>
        <begin position="21"/>
        <end position="461"/>
    </location>
</feature>
<evidence type="ECO:0000313" key="3">
    <source>
        <dbReference type="EMBL" id="MBW2936742.1"/>
    </source>
</evidence>
<dbReference type="Proteomes" id="UP001138686">
    <property type="component" value="Unassembled WGS sequence"/>
</dbReference>
<dbReference type="EMBL" id="JAHWDP010000001">
    <property type="protein sequence ID" value="MBW2936742.1"/>
    <property type="molecule type" value="Genomic_DNA"/>
</dbReference>
<dbReference type="InterPro" id="IPR003409">
    <property type="entry name" value="MORN"/>
</dbReference>
<keyword evidence="1" id="KW-0677">Repeat</keyword>
<protein>
    <recommendedName>
        <fullName evidence="5">MORN repeat protein</fullName>
    </recommendedName>
</protein>
<gene>
    <name evidence="3" type="ORF">KXJ69_01410</name>
</gene>
<evidence type="ECO:0000313" key="4">
    <source>
        <dbReference type="Proteomes" id="UP001138686"/>
    </source>
</evidence>